<dbReference type="GO" id="GO:0046872">
    <property type="term" value="F:metal ion binding"/>
    <property type="evidence" value="ECO:0007669"/>
    <property type="project" value="UniProtKB-KW"/>
</dbReference>
<keyword evidence="1" id="KW-0645">Protease</keyword>
<evidence type="ECO:0000256" key="5">
    <source>
        <dbReference type="ARBA" id="ARBA00023049"/>
    </source>
</evidence>
<dbReference type="InterPro" id="IPR037518">
    <property type="entry name" value="MPN"/>
</dbReference>
<dbReference type="Gene3D" id="3.40.140.10">
    <property type="entry name" value="Cytidine Deaminase, domain 2"/>
    <property type="match status" value="1"/>
</dbReference>
<feature type="domain" description="MPN" evidence="6">
    <location>
        <begin position="1"/>
        <end position="79"/>
    </location>
</feature>
<evidence type="ECO:0000256" key="2">
    <source>
        <dbReference type="ARBA" id="ARBA00022723"/>
    </source>
</evidence>
<keyword evidence="2" id="KW-0479">Metal-binding</keyword>
<dbReference type="AlphaFoldDB" id="A0A450XG41"/>
<dbReference type="InterPro" id="IPR025657">
    <property type="entry name" value="RadC_JAB"/>
</dbReference>
<dbReference type="Pfam" id="PF04002">
    <property type="entry name" value="RadC"/>
    <property type="match status" value="1"/>
</dbReference>
<reference evidence="7" key="1">
    <citation type="submission" date="2019-02" db="EMBL/GenBank/DDBJ databases">
        <authorList>
            <person name="Gruber-Vodicka R. H."/>
            <person name="Seah K. B. B."/>
        </authorList>
    </citation>
    <scope>NUCLEOTIDE SEQUENCE</scope>
    <source>
        <strain evidence="7">BECK_BZ197</strain>
    </source>
</reference>
<protein>
    <submittedName>
        <fullName evidence="7">RadC-like JAB domain-containing protein</fullName>
    </submittedName>
</protein>
<dbReference type="EMBL" id="CAADFO010000035">
    <property type="protein sequence ID" value="VFK28273.1"/>
    <property type="molecule type" value="Genomic_DNA"/>
</dbReference>
<dbReference type="GO" id="GO:0006508">
    <property type="term" value="P:proteolysis"/>
    <property type="evidence" value="ECO:0007669"/>
    <property type="project" value="UniProtKB-KW"/>
</dbReference>
<dbReference type="InterPro" id="IPR001405">
    <property type="entry name" value="UPF0758"/>
</dbReference>
<dbReference type="GO" id="GO:0008237">
    <property type="term" value="F:metallopeptidase activity"/>
    <property type="evidence" value="ECO:0007669"/>
    <property type="project" value="UniProtKB-KW"/>
</dbReference>
<dbReference type="PANTHER" id="PTHR30471">
    <property type="entry name" value="DNA REPAIR PROTEIN RADC"/>
    <property type="match status" value="1"/>
</dbReference>
<evidence type="ECO:0000256" key="4">
    <source>
        <dbReference type="ARBA" id="ARBA00022833"/>
    </source>
</evidence>
<dbReference type="PANTHER" id="PTHR30471:SF3">
    <property type="entry name" value="UPF0758 PROTEIN YEES-RELATED"/>
    <property type="match status" value="1"/>
</dbReference>
<evidence type="ECO:0000256" key="1">
    <source>
        <dbReference type="ARBA" id="ARBA00022670"/>
    </source>
</evidence>
<dbReference type="PROSITE" id="PS50249">
    <property type="entry name" value="MPN"/>
    <property type="match status" value="1"/>
</dbReference>
<keyword evidence="3" id="KW-0378">Hydrolase</keyword>
<sequence length="83" mass="9291">MEILRVAVLKNAVSVILVDNHPVENVTPSDADRDLIDRFIQVGCILHIPVFDHLIHHYHPILELGGRRAHGRIATEPEMGVSL</sequence>
<proteinExistence type="predicted"/>
<name>A0A450XG41_9GAMM</name>
<evidence type="ECO:0000259" key="6">
    <source>
        <dbReference type="PROSITE" id="PS50249"/>
    </source>
</evidence>
<evidence type="ECO:0000313" key="7">
    <source>
        <dbReference type="EMBL" id="VFK28273.1"/>
    </source>
</evidence>
<organism evidence="7">
    <name type="scientific">Candidatus Kentrum sp. MB</name>
    <dbReference type="NCBI Taxonomy" id="2138164"/>
    <lineage>
        <taxon>Bacteria</taxon>
        <taxon>Pseudomonadati</taxon>
        <taxon>Pseudomonadota</taxon>
        <taxon>Gammaproteobacteria</taxon>
        <taxon>Candidatus Kentrum</taxon>
    </lineage>
</organism>
<evidence type="ECO:0000256" key="3">
    <source>
        <dbReference type="ARBA" id="ARBA00022801"/>
    </source>
</evidence>
<gene>
    <name evidence="7" type="ORF">BECKMB1821G_GA0114241_103521</name>
</gene>
<keyword evidence="5" id="KW-0482">Metalloprotease</keyword>
<accession>A0A450XG41</accession>
<keyword evidence="4" id="KW-0862">Zinc</keyword>